<keyword evidence="1" id="KW-1133">Transmembrane helix</keyword>
<name>A0A316D704_9BACL</name>
<proteinExistence type="predicted"/>
<dbReference type="InterPro" id="IPR019649">
    <property type="entry name" value="DUF2512"/>
</dbReference>
<keyword evidence="1" id="KW-0812">Transmembrane</keyword>
<feature type="transmembrane region" description="Helical" evidence="1">
    <location>
        <begin position="85"/>
        <end position="104"/>
    </location>
</feature>
<keyword evidence="3" id="KW-1185">Reference proteome</keyword>
<dbReference type="RefSeq" id="WP_170119604.1">
    <property type="nucleotide sequence ID" value="NZ_QGGL01000027.1"/>
</dbReference>
<dbReference type="Proteomes" id="UP000245634">
    <property type="component" value="Unassembled WGS sequence"/>
</dbReference>
<evidence type="ECO:0000256" key="1">
    <source>
        <dbReference type="SAM" id="Phobius"/>
    </source>
</evidence>
<reference evidence="2 3" key="1">
    <citation type="submission" date="2018-05" db="EMBL/GenBank/DDBJ databases">
        <title>Genomic Encyclopedia of Type Strains, Phase IV (KMG-IV): sequencing the most valuable type-strain genomes for metagenomic binning, comparative biology and taxonomic classification.</title>
        <authorList>
            <person name="Goeker M."/>
        </authorList>
    </citation>
    <scope>NUCLEOTIDE SEQUENCE [LARGE SCALE GENOMIC DNA]</scope>
    <source>
        <strain evidence="2 3">DSM 18773</strain>
    </source>
</reference>
<organism evidence="2 3">
    <name type="scientific">Tumebacillus permanentifrigoris</name>
    <dbReference type="NCBI Taxonomy" id="378543"/>
    <lineage>
        <taxon>Bacteria</taxon>
        <taxon>Bacillati</taxon>
        <taxon>Bacillota</taxon>
        <taxon>Bacilli</taxon>
        <taxon>Bacillales</taxon>
        <taxon>Alicyclobacillaceae</taxon>
        <taxon>Tumebacillus</taxon>
    </lineage>
</organism>
<dbReference type="AlphaFoldDB" id="A0A316D704"/>
<gene>
    <name evidence="2" type="ORF">C7459_12740</name>
</gene>
<protein>
    <submittedName>
        <fullName evidence="2">Uncharacterized protein DUF2512</fullName>
    </submittedName>
</protein>
<keyword evidence="1" id="KW-0472">Membrane</keyword>
<feature type="transmembrane region" description="Helical" evidence="1">
    <location>
        <begin position="56"/>
        <end position="73"/>
    </location>
</feature>
<dbReference type="EMBL" id="QGGL01000027">
    <property type="protein sequence ID" value="PWK05108.1"/>
    <property type="molecule type" value="Genomic_DNA"/>
</dbReference>
<evidence type="ECO:0000313" key="2">
    <source>
        <dbReference type="EMBL" id="PWK05108.1"/>
    </source>
</evidence>
<sequence>MKLLVKMLVVFSTLYAVGALMRRNRVGWPFAFVGTAVVSLLGTAGDRMLMPKMTRLTAVLTDLLLIAGSLFSARKMVPGDRSTAISLPYIGIVTAVLGAFESLYHEWVFPRKKYQEQVVEEKGVWVH</sequence>
<dbReference type="Pfam" id="PF10710">
    <property type="entry name" value="DUF2512"/>
    <property type="match status" value="1"/>
</dbReference>
<comment type="caution">
    <text evidence="2">The sequence shown here is derived from an EMBL/GenBank/DDBJ whole genome shotgun (WGS) entry which is preliminary data.</text>
</comment>
<accession>A0A316D704</accession>
<feature type="transmembrane region" description="Helical" evidence="1">
    <location>
        <begin position="26"/>
        <end position="44"/>
    </location>
</feature>
<evidence type="ECO:0000313" key="3">
    <source>
        <dbReference type="Proteomes" id="UP000245634"/>
    </source>
</evidence>